<evidence type="ECO:0000313" key="2">
    <source>
        <dbReference type="EMBL" id="GIQ91443.1"/>
    </source>
</evidence>
<dbReference type="Pfam" id="PF00415">
    <property type="entry name" value="RCC1"/>
    <property type="match status" value="3"/>
</dbReference>
<sequence>DVVAFGFNSHGQLGVGKSMDEMLYSPAPLKVTSGWGYLKPVSVSAGYWHSVVRVETGTLYCFGANANYECGNVYAGDRILVPVTMDLTNLENEKVTGVSCGDYFTVMIDASHRVFACGDGSQGQLGSGNMDEQQIPQQMDMRLVPGDKFKSIVAATSWTMLVL</sequence>
<dbReference type="OrthoDB" id="5981550at2759"/>
<evidence type="ECO:0000313" key="3">
    <source>
        <dbReference type="Proteomes" id="UP000265618"/>
    </source>
</evidence>
<dbReference type="InterPro" id="IPR000408">
    <property type="entry name" value="Reg_chr_condens"/>
</dbReference>
<dbReference type="PANTHER" id="PTHR45982">
    <property type="entry name" value="REGULATOR OF CHROMOSOME CONDENSATION"/>
    <property type="match status" value="1"/>
</dbReference>
<keyword evidence="3" id="KW-1185">Reference proteome</keyword>
<dbReference type="PANTHER" id="PTHR45982:SF1">
    <property type="entry name" value="REGULATOR OF CHROMOSOME CONDENSATION"/>
    <property type="match status" value="1"/>
</dbReference>
<comment type="caution">
    <text evidence="2">The sequence shown here is derived from an EMBL/GenBank/DDBJ whole genome shotgun (WGS) entry which is preliminary data.</text>
</comment>
<protein>
    <recommendedName>
        <fullName evidence="4">Regulator of chromosome condensation 1/beta-lactamase-inhibitor protein II</fullName>
    </recommendedName>
</protein>
<dbReference type="PROSITE" id="PS50012">
    <property type="entry name" value="RCC1_3"/>
    <property type="match status" value="2"/>
</dbReference>
<dbReference type="Proteomes" id="UP000265618">
    <property type="component" value="Unassembled WGS sequence"/>
</dbReference>
<evidence type="ECO:0000256" key="1">
    <source>
        <dbReference type="PROSITE-ProRule" id="PRU00235"/>
    </source>
</evidence>
<gene>
    <name evidence="2" type="ORF">KIPB_014699</name>
</gene>
<proteinExistence type="predicted"/>
<feature type="non-terminal residue" evidence="2">
    <location>
        <position position="1"/>
    </location>
</feature>
<dbReference type="EMBL" id="BDIP01007721">
    <property type="protein sequence ID" value="GIQ91443.1"/>
    <property type="molecule type" value="Genomic_DNA"/>
</dbReference>
<feature type="non-terminal residue" evidence="2">
    <location>
        <position position="163"/>
    </location>
</feature>
<feature type="repeat" description="RCC1" evidence="1">
    <location>
        <begin position="1"/>
        <end position="56"/>
    </location>
</feature>
<dbReference type="SUPFAM" id="SSF50985">
    <property type="entry name" value="RCC1/BLIP-II"/>
    <property type="match status" value="1"/>
</dbReference>
<evidence type="ECO:0008006" key="4">
    <source>
        <dbReference type="Google" id="ProtNLM"/>
    </source>
</evidence>
<feature type="repeat" description="RCC1" evidence="1">
    <location>
        <begin position="57"/>
        <end position="111"/>
    </location>
</feature>
<dbReference type="Gene3D" id="2.130.10.30">
    <property type="entry name" value="Regulator of chromosome condensation 1/beta-lactamase-inhibitor protein II"/>
    <property type="match status" value="1"/>
</dbReference>
<dbReference type="AlphaFoldDB" id="A0A9K3D945"/>
<name>A0A9K3D945_9EUKA</name>
<dbReference type="InterPro" id="IPR051553">
    <property type="entry name" value="Ran_GTPase-activating"/>
</dbReference>
<dbReference type="InterPro" id="IPR009091">
    <property type="entry name" value="RCC1/BLIP-II"/>
</dbReference>
<reference evidence="2 3" key="1">
    <citation type="journal article" date="2018" name="PLoS ONE">
        <title>The draft genome of Kipferlia bialata reveals reductive genome evolution in fornicate parasites.</title>
        <authorList>
            <person name="Tanifuji G."/>
            <person name="Takabayashi S."/>
            <person name="Kume K."/>
            <person name="Takagi M."/>
            <person name="Nakayama T."/>
            <person name="Kamikawa R."/>
            <person name="Inagaki Y."/>
            <person name="Hashimoto T."/>
        </authorList>
    </citation>
    <scope>NUCLEOTIDE SEQUENCE [LARGE SCALE GENOMIC DNA]</scope>
    <source>
        <strain evidence="2">NY0173</strain>
    </source>
</reference>
<accession>A0A9K3D945</accession>
<organism evidence="2 3">
    <name type="scientific">Kipferlia bialata</name>
    <dbReference type="NCBI Taxonomy" id="797122"/>
    <lineage>
        <taxon>Eukaryota</taxon>
        <taxon>Metamonada</taxon>
        <taxon>Carpediemonas-like organisms</taxon>
        <taxon>Kipferlia</taxon>
    </lineage>
</organism>